<name>A0ABV7CJB3_9GAMM</name>
<dbReference type="InterPro" id="IPR001647">
    <property type="entry name" value="HTH_TetR"/>
</dbReference>
<dbReference type="InterPro" id="IPR023772">
    <property type="entry name" value="DNA-bd_HTH_TetR-type_CS"/>
</dbReference>
<dbReference type="PRINTS" id="PR00455">
    <property type="entry name" value="HTHTETR"/>
</dbReference>
<protein>
    <submittedName>
        <fullName evidence="4">TetR/AcrR family transcriptional regulator</fullName>
    </submittedName>
</protein>
<dbReference type="Pfam" id="PF14246">
    <property type="entry name" value="TetR_C_7"/>
    <property type="match status" value="1"/>
</dbReference>
<dbReference type="InterPro" id="IPR039536">
    <property type="entry name" value="TetR_C_Proteobacteria"/>
</dbReference>
<keyword evidence="1 2" id="KW-0238">DNA-binding</keyword>
<evidence type="ECO:0000313" key="5">
    <source>
        <dbReference type="Proteomes" id="UP001595453"/>
    </source>
</evidence>
<dbReference type="Gene3D" id="1.10.357.10">
    <property type="entry name" value="Tetracycline Repressor, domain 2"/>
    <property type="match status" value="1"/>
</dbReference>
<evidence type="ECO:0000313" key="4">
    <source>
        <dbReference type="EMBL" id="MFC3032740.1"/>
    </source>
</evidence>
<dbReference type="Gene3D" id="1.10.10.60">
    <property type="entry name" value="Homeodomain-like"/>
    <property type="match status" value="1"/>
</dbReference>
<reference evidence="5" key="1">
    <citation type="journal article" date="2019" name="Int. J. Syst. Evol. Microbiol.">
        <title>The Global Catalogue of Microorganisms (GCM) 10K type strain sequencing project: providing services to taxonomists for standard genome sequencing and annotation.</title>
        <authorList>
            <consortium name="The Broad Institute Genomics Platform"/>
            <consortium name="The Broad Institute Genome Sequencing Center for Infectious Disease"/>
            <person name="Wu L."/>
            <person name="Ma J."/>
        </authorList>
    </citation>
    <scope>NUCLEOTIDE SEQUENCE [LARGE SCALE GENOMIC DNA]</scope>
    <source>
        <strain evidence="5">KCTC 42730</strain>
    </source>
</reference>
<dbReference type="InterPro" id="IPR050109">
    <property type="entry name" value="HTH-type_TetR-like_transc_reg"/>
</dbReference>
<comment type="caution">
    <text evidence="4">The sequence shown here is derived from an EMBL/GenBank/DDBJ whole genome shotgun (WGS) entry which is preliminary data.</text>
</comment>
<organism evidence="4 5">
    <name type="scientific">Pseudoalteromonas fenneropenaei</name>
    <dbReference type="NCBI Taxonomy" id="1737459"/>
    <lineage>
        <taxon>Bacteria</taxon>
        <taxon>Pseudomonadati</taxon>
        <taxon>Pseudomonadota</taxon>
        <taxon>Gammaproteobacteria</taxon>
        <taxon>Alteromonadales</taxon>
        <taxon>Pseudoalteromonadaceae</taxon>
        <taxon>Pseudoalteromonas</taxon>
    </lineage>
</organism>
<evidence type="ECO:0000259" key="3">
    <source>
        <dbReference type="PROSITE" id="PS50977"/>
    </source>
</evidence>
<dbReference type="EMBL" id="JBHRSD010000014">
    <property type="protein sequence ID" value="MFC3032740.1"/>
    <property type="molecule type" value="Genomic_DNA"/>
</dbReference>
<dbReference type="RefSeq" id="WP_377123539.1">
    <property type="nucleotide sequence ID" value="NZ_JBHRSD010000014.1"/>
</dbReference>
<dbReference type="PANTHER" id="PTHR30055:SF146">
    <property type="entry name" value="HTH-TYPE TRANSCRIPTIONAL DUAL REGULATOR CECR"/>
    <property type="match status" value="1"/>
</dbReference>
<sequence length="197" mass="22462">MKVSEKKRLQIINTAERLFALQGVAATSMDQVAAEAEVSKRTVYNHFATKTVLFQAVMTEMFYKIEQGAEVVFDPMRDISAQLTEIANQEVQLLTSDEFLKIAKIAFLQLLQDSELAQSLSNAQFGCLRYFERFLASATEQGVLRVTDFELAAKQFVYQLKSLIFYPALYGFEQITKAQQAYYIEETVKLFVARYGN</sequence>
<keyword evidence="5" id="KW-1185">Reference proteome</keyword>
<accession>A0ABV7CJB3</accession>
<dbReference type="PROSITE" id="PS01081">
    <property type="entry name" value="HTH_TETR_1"/>
    <property type="match status" value="1"/>
</dbReference>
<proteinExistence type="predicted"/>
<evidence type="ECO:0000256" key="2">
    <source>
        <dbReference type="PROSITE-ProRule" id="PRU00335"/>
    </source>
</evidence>
<feature type="DNA-binding region" description="H-T-H motif" evidence="2">
    <location>
        <begin position="28"/>
        <end position="47"/>
    </location>
</feature>
<gene>
    <name evidence="4" type="ORF">ACFOEE_09430</name>
</gene>
<dbReference type="Pfam" id="PF00440">
    <property type="entry name" value="TetR_N"/>
    <property type="match status" value="1"/>
</dbReference>
<dbReference type="Proteomes" id="UP001595453">
    <property type="component" value="Unassembled WGS sequence"/>
</dbReference>
<dbReference type="InterPro" id="IPR009057">
    <property type="entry name" value="Homeodomain-like_sf"/>
</dbReference>
<dbReference type="SUPFAM" id="SSF46689">
    <property type="entry name" value="Homeodomain-like"/>
    <property type="match status" value="1"/>
</dbReference>
<evidence type="ECO:0000256" key="1">
    <source>
        <dbReference type="ARBA" id="ARBA00023125"/>
    </source>
</evidence>
<feature type="domain" description="HTH tetR-type" evidence="3">
    <location>
        <begin position="5"/>
        <end position="65"/>
    </location>
</feature>
<dbReference type="PANTHER" id="PTHR30055">
    <property type="entry name" value="HTH-TYPE TRANSCRIPTIONAL REGULATOR RUTR"/>
    <property type="match status" value="1"/>
</dbReference>
<dbReference type="PROSITE" id="PS50977">
    <property type="entry name" value="HTH_TETR_2"/>
    <property type="match status" value="1"/>
</dbReference>